<evidence type="ECO:0000313" key="2">
    <source>
        <dbReference type="EMBL" id="SPP64567.1"/>
    </source>
</evidence>
<evidence type="ECO:0000313" key="3">
    <source>
        <dbReference type="Proteomes" id="UP000248168"/>
    </source>
</evidence>
<gene>
    <name evidence="2" type="ORF">NITLEN_20207</name>
</gene>
<dbReference type="AlphaFoldDB" id="A0A330L4G3"/>
<dbReference type="EMBL" id="OUNR01000012">
    <property type="protein sequence ID" value="SPP64567.1"/>
    <property type="molecule type" value="Genomic_DNA"/>
</dbReference>
<dbReference type="RefSeq" id="WP_181416698.1">
    <property type="nucleotide sequence ID" value="NZ_OUNR01000012.1"/>
</dbReference>
<name>A0A330L4G3_9BACT</name>
<feature type="domain" description="PilZ" evidence="1">
    <location>
        <begin position="8"/>
        <end position="104"/>
    </location>
</feature>
<organism evidence="2 3">
    <name type="scientific">Nitrospira lenta</name>
    <dbReference type="NCBI Taxonomy" id="1436998"/>
    <lineage>
        <taxon>Bacteria</taxon>
        <taxon>Pseudomonadati</taxon>
        <taxon>Nitrospirota</taxon>
        <taxon>Nitrospiria</taxon>
        <taxon>Nitrospirales</taxon>
        <taxon>Nitrospiraceae</taxon>
        <taxon>Nitrospira</taxon>
    </lineage>
</organism>
<accession>A0A330L4G3</accession>
<keyword evidence="3" id="KW-1185">Reference proteome</keyword>
<evidence type="ECO:0000259" key="1">
    <source>
        <dbReference type="Pfam" id="PF07238"/>
    </source>
</evidence>
<dbReference type="SUPFAM" id="SSF141371">
    <property type="entry name" value="PilZ domain-like"/>
    <property type="match status" value="1"/>
</dbReference>
<reference evidence="3" key="1">
    <citation type="submission" date="2018-04" db="EMBL/GenBank/DDBJ databases">
        <authorList>
            <person name="Lucker S."/>
            <person name="Sakoula D."/>
        </authorList>
    </citation>
    <scope>NUCLEOTIDE SEQUENCE [LARGE SCALE GENOMIC DNA]</scope>
</reference>
<dbReference type="InParanoid" id="A0A330L4G3"/>
<proteinExistence type="predicted"/>
<dbReference type="Gene3D" id="2.40.10.220">
    <property type="entry name" value="predicted glycosyltransferase like domains"/>
    <property type="match status" value="1"/>
</dbReference>
<dbReference type="Pfam" id="PF07238">
    <property type="entry name" value="PilZ"/>
    <property type="match status" value="1"/>
</dbReference>
<dbReference type="Proteomes" id="UP000248168">
    <property type="component" value="Unassembled WGS sequence"/>
</dbReference>
<dbReference type="GO" id="GO:0035438">
    <property type="term" value="F:cyclic-di-GMP binding"/>
    <property type="evidence" value="ECO:0007669"/>
    <property type="project" value="InterPro"/>
</dbReference>
<dbReference type="InterPro" id="IPR009875">
    <property type="entry name" value="PilZ_domain"/>
</dbReference>
<sequence>MVKTYSVRSATRIPTQCTFLYFWNGTLEQGKVWDLSESGWRTSMKHPIPAGSETTVYLALPDHDVYRYMIVNVATVCWSDGNTAGWKVSHIDEAAKNRLDQFLNGAEED</sequence>
<protein>
    <recommendedName>
        <fullName evidence="1">PilZ domain-containing protein</fullName>
    </recommendedName>
</protein>